<reference evidence="2" key="2">
    <citation type="submission" date="2021-08" db="EMBL/GenBank/DDBJ databases">
        <authorList>
            <person name="Tani A."/>
            <person name="Ola A."/>
            <person name="Ogura Y."/>
            <person name="Katsura K."/>
            <person name="Hayashi T."/>
        </authorList>
    </citation>
    <scope>NUCLEOTIDE SEQUENCE</scope>
    <source>
        <strain evidence="2">KCTC 52305</strain>
    </source>
</reference>
<keyword evidence="3" id="KW-1185">Reference proteome</keyword>
<proteinExistence type="predicted"/>
<evidence type="ECO:0000313" key="2">
    <source>
        <dbReference type="EMBL" id="GJD53518.1"/>
    </source>
</evidence>
<dbReference type="NCBIfam" id="TIGR01873">
    <property type="entry name" value="cas_CT1978"/>
    <property type="match status" value="1"/>
</dbReference>
<protein>
    <submittedName>
        <fullName evidence="2">Uncharacterized protein</fullName>
    </submittedName>
</protein>
<evidence type="ECO:0000256" key="1">
    <source>
        <dbReference type="SAM" id="MobiDB-lite"/>
    </source>
</evidence>
<dbReference type="RefSeq" id="WP_128563360.1">
    <property type="nucleotide sequence ID" value="NZ_BPQH01000031.1"/>
</dbReference>
<dbReference type="Proteomes" id="UP001055167">
    <property type="component" value="Unassembled WGS sequence"/>
</dbReference>
<dbReference type="EMBL" id="BPQH01000031">
    <property type="protein sequence ID" value="GJD53518.1"/>
    <property type="molecule type" value="Genomic_DNA"/>
</dbReference>
<comment type="caution">
    <text evidence="2">The sequence shown here is derived from an EMBL/GenBank/DDBJ whole genome shotgun (WGS) entry which is preliminary data.</text>
</comment>
<organism evidence="2 3">
    <name type="scientific">Methylobacterium crusticola</name>
    <dbReference type="NCBI Taxonomy" id="1697972"/>
    <lineage>
        <taxon>Bacteria</taxon>
        <taxon>Pseudomonadati</taxon>
        <taxon>Pseudomonadota</taxon>
        <taxon>Alphaproteobacteria</taxon>
        <taxon>Hyphomicrobiales</taxon>
        <taxon>Methylobacteriaceae</taxon>
        <taxon>Methylobacterium</taxon>
    </lineage>
</organism>
<gene>
    <name evidence="2" type="ORF">OPKNFCMD_6294</name>
</gene>
<dbReference type="InterPro" id="IPR010152">
    <property type="entry name" value="CRISPR-assoc_prot_Cas2_sub"/>
</dbReference>
<dbReference type="Pfam" id="PF09707">
    <property type="entry name" value="Cas_Cas2CT1978"/>
    <property type="match status" value="1"/>
</dbReference>
<name>A0ABQ4R760_9HYPH</name>
<dbReference type="Gene3D" id="3.30.70.240">
    <property type="match status" value="1"/>
</dbReference>
<reference evidence="2" key="1">
    <citation type="journal article" date="2021" name="Front. Microbiol.">
        <title>Comprehensive Comparative Genomics and Phenotyping of Methylobacterium Species.</title>
        <authorList>
            <person name="Alessa O."/>
            <person name="Ogura Y."/>
            <person name="Fujitani Y."/>
            <person name="Takami H."/>
            <person name="Hayashi T."/>
            <person name="Sahin N."/>
            <person name="Tani A."/>
        </authorList>
    </citation>
    <scope>NUCLEOTIDE SEQUENCE</scope>
    <source>
        <strain evidence="2">KCTC 52305</strain>
    </source>
</reference>
<evidence type="ECO:0000313" key="3">
    <source>
        <dbReference type="Proteomes" id="UP001055167"/>
    </source>
</evidence>
<accession>A0ABQ4R760</accession>
<feature type="region of interest" description="Disordered" evidence="1">
    <location>
        <begin position="97"/>
        <end position="117"/>
    </location>
</feature>
<sequence length="117" mass="12470">MPLCVVVTRDVEDRYRGFLGSVMLELAPGVYAYPRMSAGVRDRVWTVLSDWYGQLGRGSIVMTWADTAAAGALGVRTLGSPPKAVVAHDGVLLTRRPLRSGAGMPPPGQEASSLISE</sequence>